<feature type="compositionally biased region" description="Polar residues" evidence="1">
    <location>
        <begin position="269"/>
        <end position="285"/>
    </location>
</feature>
<protein>
    <submittedName>
        <fullName evidence="2">Uncharacterized protein</fullName>
    </submittedName>
</protein>
<feature type="compositionally biased region" description="Basic and acidic residues" evidence="1">
    <location>
        <begin position="299"/>
        <end position="308"/>
    </location>
</feature>
<sequence length="308" mass="32920">MGREAILLHDWEGDRTKGELSNLHVGGHVIVHVQNDWASCRSSPESTETPLRKTARAGEWKETAPPVSPHIKLNNAGKPPPSEDLLSSTPTQFLATQEQPSATNHRSSGTGGVREGTTGSSDVQIGAQYNAGDAMVRAEAATTPPRPSFGLLVERESHDSTEIAEDERPTRTSSEGDSGEGEGRRRLKENSGRTKDLPSSREYTKRNESTSANAISEVAGLPSSQENSKRRESTSVNAAAKVEDLSSSQENSRRRESTLANAAAKVASLLSSQENSQRSESTSANAAAKVAGLPFSKESSQRRESTSA</sequence>
<proteinExistence type="predicted"/>
<name>A0A9W7A7X3_9STRA</name>
<feature type="compositionally biased region" description="Basic and acidic residues" evidence="1">
    <location>
        <begin position="181"/>
        <end position="208"/>
    </location>
</feature>
<feature type="compositionally biased region" description="Polar residues" evidence="1">
    <location>
        <begin position="85"/>
        <end position="108"/>
    </location>
</feature>
<organism evidence="2 3">
    <name type="scientific">Triparma retinervis</name>
    <dbReference type="NCBI Taxonomy" id="2557542"/>
    <lineage>
        <taxon>Eukaryota</taxon>
        <taxon>Sar</taxon>
        <taxon>Stramenopiles</taxon>
        <taxon>Ochrophyta</taxon>
        <taxon>Bolidophyceae</taxon>
        <taxon>Parmales</taxon>
        <taxon>Triparmaceae</taxon>
        <taxon>Triparma</taxon>
    </lineage>
</organism>
<dbReference type="Proteomes" id="UP001165082">
    <property type="component" value="Unassembled WGS sequence"/>
</dbReference>
<keyword evidence="3" id="KW-1185">Reference proteome</keyword>
<dbReference type="EMBL" id="BRXZ01005341">
    <property type="protein sequence ID" value="GMH64283.1"/>
    <property type="molecule type" value="Genomic_DNA"/>
</dbReference>
<accession>A0A9W7A7X3</accession>
<gene>
    <name evidence="2" type="ORF">TrRE_jg10202</name>
</gene>
<evidence type="ECO:0000256" key="1">
    <source>
        <dbReference type="SAM" id="MobiDB-lite"/>
    </source>
</evidence>
<evidence type="ECO:0000313" key="3">
    <source>
        <dbReference type="Proteomes" id="UP001165082"/>
    </source>
</evidence>
<feature type="non-terminal residue" evidence="2">
    <location>
        <position position="1"/>
    </location>
</feature>
<feature type="region of interest" description="Disordered" evidence="1">
    <location>
        <begin position="40"/>
        <end position="123"/>
    </location>
</feature>
<feature type="region of interest" description="Disordered" evidence="1">
    <location>
        <begin position="136"/>
        <end position="308"/>
    </location>
</feature>
<feature type="compositionally biased region" description="Polar residues" evidence="1">
    <location>
        <begin position="40"/>
        <end position="49"/>
    </location>
</feature>
<dbReference type="AlphaFoldDB" id="A0A9W7A7X3"/>
<feature type="compositionally biased region" description="Basic and acidic residues" evidence="1">
    <location>
        <begin position="153"/>
        <end position="170"/>
    </location>
</feature>
<evidence type="ECO:0000313" key="2">
    <source>
        <dbReference type="EMBL" id="GMH64283.1"/>
    </source>
</evidence>
<comment type="caution">
    <text evidence="2">The sequence shown here is derived from an EMBL/GenBank/DDBJ whole genome shotgun (WGS) entry which is preliminary data.</text>
</comment>
<reference evidence="2" key="1">
    <citation type="submission" date="2022-07" db="EMBL/GenBank/DDBJ databases">
        <title>Genome analysis of Parmales, a sister group of diatoms, reveals the evolutionary specialization of diatoms from phago-mixotrophs to photoautotrophs.</title>
        <authorList>
            <person name="Ban H."/>
            <person name="Sato S."/>
            <person name="Yoshikawa S."/>
            <person name="Kazumasa Y."/>
            <person name="Nakamura Y."/>
            <person name="Ichinomiya M."/>
            <person name="Saitoh K."/>
            <person name="Sato N."/>
            <person name="Blanc-Mathieu R."/>
            <person name="Endo H."/>
            <person name="Kuwata A."/>
            <person name="Ogata H."/>
        </authorList>
    </citation>
    <scope>NUCLEOTIDE SEQUENCE</scope>
</reference>